<comment type="similarity">
    <text evidence="1">Belongs to the universal stress protein A family.</text>
</comment>
<dbReference type="InterPro" id="IPR006016">
    <property type="entry name" value="UspA"/>
</dbReference>
<comment type="caution">
    <text evidence="3">The sequence shown here is derived from an EMBL/GenBank/DDBJ whole genome shotgun (WGS) entry which is preliminary data.</text>
</comment>
<evidence type="ECO:0000313" key="3">
    <source>
        <dbReference type="EMBL" id="PSJ56605.1"/>
    </source>
</evidence>
<dbReference type="EMBL" id="PXYL01000017">
    <property type="protein sequence ID" value="PSJ56605.1"/>
    <property type="molecule type" value="Genomic_DNA"/>
</dbReference>
<dbReference type="OrthoDB" id="9804721at2"/>
<dbReference type="SUPFAM" id="SSF52402">
    <property type="entry name" value="Adenine nucleotide alpha hydrolases-like"/>
    <property type="match status" value="1"/>
</dbReference>
<protein>
    <submittedName>
        <fullName evidence="3">Universal stress protein</fullName>
    </submittedName>
</protein>
<dbReference type="PRINTS" id="PR01438">
    <property type="entry name" value="UNVRSLSTRESS"/>
</dbReference>
<gene>
    <name evidence="3" type="ORF">C7I85_23860</name>
</gene>
<dbReference type="CDD" id="cd00293">
    <property type="entry name" value="USP-like"/>
    <property type="match status" value="1"/>
</dbReference>
<reference evidence="3 4" key="1">
    <citation type="submission" date="2018-03" db="EMBL/GenBank/DDBJ databases">
        <title>The draft genome of Mesorhizobium soli JCM 19897.</title>
        <authorList>
            <person name="Li L."/>
            <person name="Liu L."/>
            <person name="Liang L."/>
            <person name="Wang T."/>
            <person name="Zhang X."/>
        </authorList>
    </citation>
    <scope>NUCLEOTIDE SEQUENCE [LARGE SCALE GENOMIC DNA]</scope>
    <source>
        <strain evidence="3 4">JCM 19897</strain>
    </source>
</reference>
<feature type="domain" description="UspA" evidence="2">
    <location>
        <begin position="154"/>
        <end position="276"/>
    </location>
</feature>
<proteinExistence type="inferred from homology"/>
<sequence>MWVKTVFSVIGVNRFETDLQIAADLCADAGAHLSILVVALASPPPIGGYAAVLSDPWREERENDLVKLGECSEQVESLIAKIPVSADLDREYTEMAWADLIIGERARYADLAVIGPDLLSEGELRSRAIDGALFTSGKPLLILPGQWTSALHPKTVLLAWDSRLAAVRAAHEALDIMRKADQVHVTIVDPEATTGRDGPEPGADIAAYLARHDINVIVDRLPSAGIAVADVLRRHAGDIAADIVVMGAYGHSRMRERIFGGVTRAMIEKITLPLFLAR</sequence>
<dbReference type="AlphaFoldDB" id="A0A2P7S2B3"/>
<dbReference type="RefSeq" id="WP_106726523.1">
    <property type="nucleotide sequence ID" value="NZ_PXYL01000017.1"/>
</dbReference>
<organism evidence="3 4">
    <name type="scientific">Pseudaminobacter soli</name>
    <name type="common">ex Li et al. 2025</name>
    <dbReference type="NCBI Taxonomy" id="1295366"/>
    <lineage>
        <taxon>Bacteria</taxon>
        <taxon>Pseudomonadati</taxon>
        <taxon>Pseudomonadota</taxon>
        <taxon>Alphaproteobacteria</taxon>
        <taxon>Hyphomicrobiales</taxon>
        <taxon>Phyllobacteriaceae</taxon>
        <taxon>Pseudaminobacter</taxon>
    </lineage>
</organism>
<keyword evidence="4" id="KW-1185">Reference proteome</keyword>
<dbReference type="Pfam" id="PF00582">
    <property type="entry name" value="Usp"/>
    <property type="match status" value="1"/>
</dbReference>
<accession>A0A2P7S2B3</accession>
<dbReference type="Gene3D" id="3.40.50.12370">
    <property type="match status" value="1"/>
</dbReference>
<evidence type="ECO:0000256" key="1">
    <source>
        <dbReference type="ARBA" id="ARBA00008791"/>
    </source>
</evidence>
<evidence type="ECO:0000259" key="2">
    <source>
        <dbReference type="Pfam" id="PF00582"/>
    </source>
</evidence>
<dbReference type="Proteomes" id="UP000240653">
    <property type="component" value="Unassembled WGS sequence"/>
</dbReference>
<evidence type="ECO:0000313" key="4">
    <source>
        <dbReference type="Proteomes" id="UP000240653"/>
    </source>
</evidence>
<dbReference type="InterPro" id="IPR006015">
    <property type="entry name" value="Universal_stress_UspA"/>
</dbReference>
<name>A0A2P7S2B3_9HYPH</name>